<comment type="caution">
    <text evidence="1">The sequence shown here is derived from an EMBL/GenBank/DDBJ whole genome shotgun (WGS) entry which is preliminary data.</text>
</comment>
<organism evidence="1 2">
    <name type="scientific">Actinokineospora auranticolor</name>
    <dbReference type="NCBI Taxonomy" id="155976"/>
    <lineage>
        <taxon>Bacteria</taxon>
        <taxon>Bacillati</taxon>
        <taxon>Actinomycetota</taxon>
        <taxon>Actinomycetes</taxon>
        <taxon>Pseudonocardiales</taxon>
        <taxon>Pseudonocardiaceae</taxon>
        <taxon>Actinokineospora</taxon>
    </lineage>
</organism>
<name>A0A2S6GPK0_9PSEU</name>
<reference evidence="1 2" key="1">
    <citation type="submission" date="2018-02" db="EMBL/GenBank/DDBJ databases">
        <title>Genomic Encyclopedia of Archaeal and Bacterial Type Strains, Phase II (KMG-II): from individual species to whole genera.</title>
        <authorList>
            <person name="Goeker M."/>
        </authorList>
    </citation>
    <scope>NUCLEOTIDE SEQUENCE [LARGE SCALE GENOMIC DNA]</scope>
    <source>
        <strain evidence="1 2">YU 961-1</strain>
    </source>
</reference>
<evidence type="ECO:0000313" key="2">
    <source>
        <dbReference type="Proteomes" id="UP000239203"/>
    </source>
</evidence>
<keyword evidence="2" id="KW-1185">Reference proteome</keyword>
<dbReference type="RefSeq" id="WP_104479862.1">
    <property type="nucleotide sequence ID" value="NZ_CP154825.1"/>
</dbReference>
<evidence type="ECO:0000313" key="1">
    <source>
        <dbReference type="EMBL" id="PPK67100.1"/>
    </source>
</evidence>
<evidence type="ECO:0008006" key="3">
    <source>
        <dbReference type="Google" id="ProtNLM"/>
    </source>
</evidence>
<dbReference type="AlphaFoldDB" id="A0A2S6GPK0"/>
<dbReference type="EMBL" id="PTIX01000008">
    <property type="protein sequence ID" value="PPK67100.1"/>
    <property type="molecule type" value="Genomic_DNA"/>
</dbReference>
<dbReference type="Proteomes" id="UP000239203">
    <property type="component" value="Unassembled WGS sequence"/>
</dbReference>
<proteinExistence type="predicted"/>
<accession>A0A2S6GPK0</accession>
<gene>
    <name evidence="1" type="ORF">CLV40_10897</name>
</gene>
<sequence length="796" mass="86015">MSDHPGWLLYPGVLLRRAGFGVSMVAALADPATAEALSRYREPLLAADRARADLLAGTAELVGRTRDRDQLRALSKLRAKAGRGADLGGLTVAELAEPIARYRRTLADRLAAEERLGEVLAAERHGRSARVRAVLADDRVLDAVLQLSPSFHDEVLRFAATSGAPGDRAKDRAFYRRVYLYAQRLGAKNETTSFFGPLVHGRVDPAASGIELGPATGSGVVALSATVAFWAVCELAAAIGADPSVVDRLPVGWIPACGRAAGSIRLPDGRAVRLPGWQGDLVAAIDGERRVLDLASLLDRPVPEVVGALRRLRQVGAVRLWPEPPSTTPAPLDWLVDWATRWLPDTRWPRVLGELRDLADDFAAATDHRQRAKALDAVEQRFTEITEVDARRAGGRMYADRTVVSLDAAGDQSPVLVGGDVADHWQRGLAPVLDLATAFGTRNRDAANGFCLGVLRAAGVDRMPYDELIARVGEAVAHGEPAALTEPARELAARYTDLVRAALDGDEAVLDPAALAALGGPPGAAPAFASPDLMLERGPDGVDTLVLGELHPYVYAWGSQGLFHPDQQTLLAGFTDDLRPWGGADRLATVIRRRRHKGLVADWFPGRFVEITAHATDQRDRAVALTEVEVVADGDRVRLRAGTGDLVLYAGEDDHVHLRAFAAPAPSLPMVRFGDLAPRIVVGDVLVQRARWWFDRADLAMDRVRDTDATVRAVQRLRVRHGVPRFCFVHVADEPKPVGVDLDNPLAVDAVVALVAASTAGTVSVAEMRPAPDRLWLRRDGEPTTSEFRLAMRRTR</sequence>
<dbReference type="OrthoDB" id="8428173at2"/>
<protein>
    <recommendedName>
        <fullName evidence="3">Lantibiotic biosynthesis dehydratase-like protein</fullName>
    </recommendedName>
</protein>